<keyword evidence="3" id="KW-1185">Reference proteome</keyword>
<reference evidence="2" key="1">
    <citation type="submission" date="2022-06" db="EMBL/GenBank/DDBJ databases">
        <title>Sneathiella actinostolidae sp. nov., isolated from a sea anemonein the Western Pacific Ocean.</title>
        <authorList>
            <person name="Wei M.J."/>
        </authorList>
    </citation>
    <scope>NUCLEOTIDE SEQUENCE</scope>
    <source>
        <strain evidence="2">PHK-P5</strain>
    </source>
</reference>
<gene>
    <name evidence="2" type="ORF">NBZ79_08110</name>
</gene>
<protein>
    <submittedName>
        <fullName evidence="2">Flp family type IVb pilin</fullName>
    </submittedName>
</protein>
<keyword evidence="1" id="KW-0472">Membrane</keyword>
<dbReference type="EMBL" id="CP098747">
    <property type="protein sequence ID" value="USG62940.1"/>
    <property type="molecule type" value="Genomic_DNA"/>
</dbReference>
<keyword evidence="1" id="KW-1133">Transmembrane helix</keyword>
<evidence type="ECO:0000313" key="3">
    <source>
        <dbReference type="Proteomes" id="UP001056291"/>
    </source>
</evidence>
<dbReference type="Proteomes" id="UP001056291">
    <property type="component" value="Chromosome"/>
</dbReference>
<feature type="transmembrane region" description="Helical" evidence="1">
    <location>
        <begin position="16"/>
        <end position="36"/>
    </location>
</feature>
<proteinExistence type="predicted"/>
<accession>A0ABY4W6Y5</accession>
<evidence type="ECO:0000256" key="1">
    <source>
        <dbReference type="SAM" id="Phobius"/>
    </source>
</evidence>
<name>A0ABY4W6Y5_9PROT</name>
<dbReference type="Pfam" id="PF04964">
    <property type="entry name" value="Flp_Fap"/>
    <property type="match status" value="1"/>
</dbReference>
<dbReference type="InterPro" id="IPR007047">
    <property type="entry name" value="Flp_Fap"/>
</dbReference>
<sequence>MFEFTQFFKDDAGATAIEYGLIAALVAVAGVIAFTATGDTILTSFTNITDDFCTAVGGNFAITNTGENSCVF</sequence>
<organism evidence="2 3">
    <name type="scientific">Sneathiella marina</name>
    <dbReference type="NCBI Taxonomy" id="2950108"/>
    <lineage>
        <taxon>Bacteria</taxon>
        <taxon>Pseudomonadati</taxon>
        <taxon>Pseudomonadota</taxon>
        <taxon>Alphaproteobacteria</taxon>
        <taxon>Sneathiellales</taxon>
        <taxon>Sneathiellaceae</taxon>
        <taxon>Sneathiella</taxon>
    </lineage>
</organism>
<dbReference type="RefSeq" id="WP_251937249.1">
    <property type="nucleotide sequence ID" value="NZ_CP098747.1"/>
</dbReference>
<keyword evidence="1" id="KW-0812">Transmembrane</keyword>
<evidence type="ECO:0000313" key="2">
    <source>
        <dbReference type="EMBL" id="USG62940.1"/>
    </source>
</evidence>